<evidence type="ECO:0000313" key="1">
    <source>
        <dbReference type="EMBL" id="KAK2576471.1"/>
    </source>
</evidence>
<reference evidence="1" key="2">
    <citation type="journal article" date="2023" name="Commun. Biol.">
        <title>Intrasexual cuticular hydrocarbon dimorphism in a wasp sheds light on hydrocarbon biosynthesis genes in Hymenoptera.</title>
        <authorList>
            <person name="Moris V.C."/>
            <person name="Podsiadlowski L."/>
            <person name="Martin S."/>
            <person name="Oeyen J.P."/>
            <person name="Donath A."/>
            <person name="Petersen M."/>
            <person name="Wilbrandt J."/>
            <person name="Misof B."/>
            <person name="Liedtke D."/>
            <person name="Thamm M."/>
            <person name="Scheiner R."/>
            <person name="Schmitt T."/>
            <person name="Niehuis O."/>
        </authorList>
    </citation>
    <scope>NUCLEOTIDE SEQUENCE</scope>
    <source>
        <strain evidence="1">GBR_01_08_01A</strain>
    </source>
</reference>
<protein>
    <submittedName>
        <fullName evidence="1">Uncharacterized protein</fullName>
    </submittedName>
</protein>
<evidence type="ECO:0000313" key="2">
    <source>
        <dbReference type="Proteomes" id="UP001258017"/>
    </source>
</evidence>
<dbReference type="PANTHER" id="PTHR34924">
    <property type="entry name" value="UPF0573 PROTEIN C2ORF70"/>
    <property type="match status" value="1"/>
</dbReference>
<reference evidence="1" key="1">
    <citation type="submission" date="2021-08" db="EMBL/GenBank/DDBJ databases">
        <authorList>
            <person name="Misof B."/>
            <person name="Oliver O."/>
            <person name="Podsiadlowski L."/>
            <person name="Donath A."/>
            <person name="Peters R."/>
            <person name="Mayer C."/>
            <person name="Rust J."/>
            <person name="Gunkel S."/>
            <person name="Lesny P."/>
            <person name="Martin S."/>
            <person name="Oeyen J.P."/>
            <person name="Petersen M."/>
            <person name="Panagiotis P."/>
            <person name="Wilbrandt J."/>
            <person name="Tanja T."/>
        </authorList>
    </citation>
    <scope>NUCLEOTIDE SEQUENCE</scope>
    <source>
        <strain evidence="1">GBR_01_08_01A</strain>
        <tissue evidence="1">Thorax + abdomen</tissue>
    </source>
</reference>
<accession>A0AAD9RCF6</accession>
<dbReference type="InterPro" id="IPR052329">
    <property type="entry name" value="CIMIP2C"/>
</dbReference>
<dbReference type="Proteomes" id="UP001258017">
    <property type="component" value="Unassembled WGS sequence"/>
</dbReference>
<dbReference type="AlphaFoldDB" id="A0AAD9RCF6"/>
<proteinExistence type="predicted"/>
<keyword evidence="2" id="KW-1185">Reference proteome</keyword>
<dbReference type="EMBL" id="JAIFRP010004406">
    <property type="protein sequence ID" value="KAK2576471.1"/>
    <property type="molecule type" value="Genomic_DNA"/>
</dbReference>
<sequence>MSKSVADYYSPILNPCCMGPELPKQDTDLKGYFRDYRTKKISRFFMPPYDWGAPRGSYAPRPDTTMTLRSRLRSLTVPKTNISTIDAARMKEVDDLYMAVQAHRDQTKDYSGKLHPLDFFKTNKYNYQCAPSLISSYFIRYPTSYTKYKVPPVLPLTYERVIETPCRPDLVLTGIYDRTSCIAWKR</sequence>
<dbReference type="PANTHER" id="PTHR34924:SF1">
    <property type="entry name" value="PROTEIN FAM166C"/>
    <property type="match status" value="1"/>
</dbReference>
<gene>
    <name evidence="1" type="ORF">KPH14_005802</name>
</gene>
<name>A0AAD9RCF6_9HYME</name>
<comment type="caution">
    <text evidence="1">The sequence shown here is derived from an EMBL/GenBank/DDBJ whole genome shotgun (WGS) entry which is preliminary data.</text>
</comment>
<organism evidence="1 2">
    <name type="scientific">Odynerus spinipes</name>
    <dbReference type="NCBI Taxonomy" id="1348599"/>
    <lineage>
        <taxon>Eukaryota</taxon>
        <taxon>Metazoa</taxon>
        <taxon>Ecdysozoa</taxon>
        <taxon>Arthropoda</taxon>
        <taxon>Hexapoda</taxon>
        <taxon>Insecta</taxon>
        <taxon>Pterygota</taxon>
        <taxon>Neoptera</taxon>
        <taxon>Endopterygota</taxon>
        <taxon>Hymenoptera</taxon>
        <taxon>Apocrita</taxon>
        <taxon>Aculeata</taxon>
        <taxon>Vespoidea</taxon>
        <taxon>Vespidae</taxon>
        <taxon>Eumeninae</taxon>
        <taxon>Odynerus</taxon>
    </lineage>
</organism>